<name>A0A840K899_9FLAO</name>
<reference evidence="2 3" key="1">
    <citation type="submission" date="2020-08" db="EMBL/GenBank/DDBJ databases">
        <title>Functional genomics of gut bacteria from endangered species of beetles.</title>
        <authorList>
            <person name="Carlos-Shanley C."/>
        </authorList>
    </citation>
    <scope>NUCLEOTIDE SEQUENCE [LARGE SCALE GENOMIC DNA]</scope>
    <source>
        <strain evidence="2 3">S00151</strain>
    </source>
</reference>
<dbReference type="EMBL" id="JACHLE010000001">
    <property type="protein sequence ID" value="MBB4805721.1"/>
    <property type="molecule type" value="Genomic_DNA"/>
</dbReference>
<accession>A0A840K899</accession>
<proteinExistence type="predicted"/>
<keyword evidence="1" id="KW-0732">Signal</keyword>
<feature type="signal peptide" evidence="1">
    <location>
        <begin position="1"/>
        <end position="19"/>
    </location>
</feature>
<dbReference type="Proteomes" id="UP000592180">
    <property type="component" value="Unassembled WGS sequence"/>
</dbReference>
<protein>
    <submittedName>
        <fullName evidence="2">Uncharacterized protein</fullName>
    </submittedName>
</protein>
<organism evidence="2 3">
    <name type="scientific">Chryseobacterium defluvii</name>
    <dbReference type="NCBI Taxonomy" id="160396"/>
    <lineage>
        <taxon>Bacteria</taxon>
        <taxon>Pseudomonadati</taxon>
        <taxon>Bacteroidota</taxon>
        <taxon>Flavobacteriia</taxon>
        <taxon>Flavobacteriales</taxon>
        <taxon>Weeksellaceae</taxon>
        <taxon>Chryseobacterium group</taxon>
        <taxon>Chryseobacterium</taxon>
    </lineage>
</organism>
<dbReference type="AlphaFoldDB" id="A0A840K899"/>
<feature type="chain" id="PRO_5032774823" evidence="1">
    <location>
        <begin position="20"/>
        <end position="420"/>
    </location>
</feature>
<evidence type="ECO:0000313" key="3">
    <source>
        <dbReference type="Proteomes" id="UP000592180"/>
    </source>
</evidence>
<evidence type="ECO:0000313" key="2">
    <source>
        <dbReference type="EMBL" id="MBB4805721.1"/>
    </source>
</evidence>
<dbReference type="RefSeq" id="WP_184185350.1">
    <property type="nucleotide sequence ID" value="NZ_JACHLE010000001.1"/>
</dbReference>
<comment type="caution">
    <text evidence="2">The sequence shown here is derived from an EMBL/GenBank/DDBJ whole genome shotgun (WGS) entry which is preliminary data.</text>
</comment>
<sequence>MKNKIVLLAGIIFNSFLSAQSEFTTFNNGLIYNEHTMDKLERIVDSLNLKYKTCDLNKVFYSQQQVKGHIIRLSKGNVAQAKKDMDMNISFENFVSKYPDAEIQKDVLIIKLKTKDYHEKDIIRFYEIRLDDDYELKIDKEYKKTVHNKPVKNTWYYEYSDKTSYSNESVKAFYFPENMKSIPLDPKYSRQIIYSDCLIDTSITKFKENSSRDRYDLNRRIKLPYNWKNLTTPEKEKILDEMRSNMAVGMCSQDNSPRIQGINMALLSADIAHWGLFLKSHLDIMNDRFERVSDASYAWGNRQTYIKELEELDINVPDLIFGISFRIENPVNNHYYGSIGRLGRAISESKDREKFLSQMLSMIRDEDLDDYNRVLSYFLYINCNHYIENEREKKINKLNLNDAVKKLPQYLSEKIKPEKI</sequence>
<gene>
    <name evidence="2" type="ORF">HNP38_000993</name>
</gene>
<evidence type="ECO:0000256" key="1">
    <source>
        <dbReference type="SAM" id="SignalP"/>
    </source>
</evidence>
<keyword evidence="3" id="KW-1185">Reference proteome</keyword>